<comment type="similarity">
    <text evidence="4">Belongs to the HesB/IscA family.</text>
</comment>
<dbReference type="Pfam" id="PF01521">
    <property type="entry name" value="Fe-S_biosyn"/>
    <property type="match status" value="1"/>
</dbReference>
<comment type="function">
    <text evidence="4">Required for insertion of 4Fe-4S clusters.</text>
</comment>
<keyword evidence="1 4" id="KW-0479">Metal-binding</keyword>
<dbReference type="HAMAP" id="MF_01380">
    <property type="entry name" value="Fe_S_insert_ErpA"/>
    <property type="match status" value="1"/>
</dbReference>
<dbReference type="PANTHER" id="PTHR43011">
    <property type="entry name" value="IRON-SULFUR CLUSTER ASSEMBLY 2 HOMOLOG, MITOCHONDRIAL"/>
    <property type="match status" value="1"/>
</dbReference>
<evidence type="ECO:0000256" key="1">
    <source>
        <dbReference type="ARBA" id="ARBA00022723"/>
    </source>
</evidence>
<evidence type="ECO:0000259" key="5">
    <source>
        <dbReference type="Pfam" id="PF01521"/>
    </source>
</evidence>
<comment type="cofactor">
    <cofactor evidence="4">
        <name>iron-sulfur cluster</name>
        <dbReference type="ChEBI" id="CHEBI:30408"/>
    </cofactor>
    <text evidence="4">Binds 1 iron-sulfur cluster per subunit.</text>
</comment>
<dbReference type="RefSeq" id="WP_264892200.1">
    <property type="nucleotide sequence ID" value="NZ_CP110257.1"/>
</dbReference>
<dbReference type="InterPro" id="IPR023063">
    <property type="entry name" value="ErpA_proteobact"/>
</dbReference>
<evidence type="ECO:0000256" key="2">
    <source>
        <dbReference type="ARBA" id="ARBA00023004"/>
    </source>
</evidence>
<feature type="binding site" evidence="4">
    <location>
        <position position="53"/>
    </location>
    <ligand>
        <name>iron-sulfur cluster</name>
        <dbReference type="ChEBI" id="CHEBI:30408"/>
    </ligand>
</feature>
<dbReference type="Proteomes" id="UP001163266">
    <property type="component" value="Chromosome"/>
</dbReference>
<dbReference type="Gene3D" id="2.60.300.12">
    <property type="entry name" value="HesB-like domain"/>
    <property type="match status" value="1"/>
</dbReference>
<name>A0ABY6MRG9_9BURK</name>
<sequence length="125" mass="13439">MSAAAETLSTPVAEEMPAPIIFTDSAAQKVKQLVDEEGNPELKLRVFVQGGGCSGFQYGFTFDEIVNEDDTKMEKNGVTLLIDAMSLQYLIGAEIDYKEDLEGAQFVIKNPNATTTCGCGSSFSV</sequence>
<comment type="subunit">
    <text evidence="4">Homodimer.</text>
</comment>
<dbReference type="InterPro" id="IPR035903">
    <property type="entry name" value="HesB-like_dom_sf"/>
</dbReference>
<dbReference type="NCBIfam" id="TIGR00049">
    <property type="entry name" value="iron-sulfur cluster assembly accessory protein"/>
    <property type="match status" value="1"/>
</dbReference>
<evidence type="ECO:0000256" key="3">
    <source>
        <dbReference type="ARBA" id="ARBA00023014"/>
    </source>
</evidence>
<dbReference type="PANTHER" id="PTHR43011:SF1">
    <property type="entry name" value="IRON-SULFUR CLUSTER ASSEMBLY 2 HOMOLOG, MITOCHONDRIAL"/>
    <property type="match status" value="1"/>
</dbReference>
<dbReference type="InterPro" id="IPR016092">
    <property type="entry name" value="ATAP"/>
</dbReference>
<dbReference type="InterPro" id="IPR017870">
    <property type="entry name" value="FeS_cluster_insertion_CS"/>
</dbReference>
<feature type="domain" description="Core" evidence="5">
    <location>
        <begin position="20"/>
        <end position="120"/>
    </location>
</feature>
<gene>
    <name evidence="4 6" type="primary">erpA</name>
    <name evidence="6" type="ORF">OMP39_13240</name>
</gene>
<proteinExistence type="inferred from homology"/>
<dbReference type="InterPro" id="IPR000361">
    <property type="entry name" value="ATAP_core_dom"/>
</dbReference>
<dbReference type="NCBIfam" id="NF010147">
    <property type="entry name" value="PRK13623.1"/>
    <property type="match status" value="1"/>
</dbReference>
<dbReference type="PROSITE" id="PS01152">
    <property type="entry name" value="HESB"/>
    <property type="match status" value="1"/>
</dbReference>
<feature type="binding site" evidence="4">
    <location>
        <position position="117"/>
    </location>
    <ligand>
        <name>iron-sulfur cluster</name>
        <dbReference type="ChEBI" id="CHEBI:30408"/>
    </ligand>
</feature>
<protein>
    <recommendedName>
        <fullName evidence="4">Putative iron-sulfur cluster insertion protein ErpA</fullName>
    </recommendedName>
</protein>
<keyword evidence="2 4" id="KW-0408">Iron</keyword>
<evidence type="ECO:0000313" key="7">
    <source>
        <dbReference type="Proteomes" id="UP001163266"/>
    </source>
</evidence>
<dbReference type="EMBL" id="CP110257">
    <property type="protein sequence ID" value="UZD54608.1"/>
    <property type="molecule type" value="Genomic_DNA"/>
</dbReference>
<feature type="binding site" evidence="4">
    <location>
        <position position="119"/>
    </location>
    <ligand>
        <name>iron-sulfur cluster</name>
        <dbReference type="ChEBI" id="CHEBI:30408"/>
    </ligand>
</feature>
<keyword evidence="3 4" id="KW-0411">Iron-sulfur</keyword>
<dbReference type="SUPFAM" id="SSF89360">
    <property type="entry name" value="HesB-like domain"/>
    <property type="match status" value="1"/>
</dbReference>
<keyword evidence="7" id="KW-1185">Reference proteome</keyword>
<evidence type="ECO:0000313" key="6">
    <source>
        <dbReference type="EMBL" id="UZD54608.1"/>
    </source>
</evidence>
<evidence type="ECO:0000256" key="4">
    <source>
        <dbReference type="HAMAP-Rule" id="MF_01380"/>
    </source>
</evidence>
<reference evidence="6" key="1">
    <citation type="submission" date="2022-10" db="EMBL/GenBank/DDBJ databases">
        <title>Complete genome sequence of Schlegelella aquatica LMG 23380.</title>
        <authorList>
            <person name="Musilova J."/>
            <person name="Kourilova X."/>
            <person name="Bezdicek M."/>
            <person name="Hermankova K."/>
            <person name="Obruca S."/>
            <person name="Sedlar K."/>
        </authorList>
    </citation>
    <scope>NUCLEOTIDE SEQUENCE</scope>
    <source>
        <strain evidence="6">LMG 23380</strain>
    </source>
</reference>
<organism evidence="6 7">
    <name type="scientific">Caldimonas aquatica</name>
    <dbReference type="NCBI Taxonomy" id="376175"/>
    <lineage>
        <taxon>Bacteria</taxon>
        <taxon>Pseudomonadati</taxon>
        <taxon>Pseudomonadota</taxon>
        <taxon>Betaproteobacteria</taxon>
        <taxon>Burkholderiales</taxon>
        <taxon>Sphaerotilaceae</taxon>
        <taxon>Caldimonas</taxon>
    </lineage>
</organism>
<accession>A0ABY6MRG9</accession>